<proteinExistence type="inferred from homology"/>
<keyword evidence="3" id="KW-0813">Transport</keyword>
<dbReference type="Proteomes" id="UP001623592">
    <property type="component" value="Unassembled WGS sequence"/>
</dbReference>
<organism evidence="9 10">
    <name type="scientific">Clostridium neuense</name>
    <dbReference type="NCBI Taxonomy" id="1728934"/>
    <lineage>
        <taxon>Bacteria</taxon>
        <taxon>Bacillati</taxon>
        <taxon>Bacillota</taxon>
        <taxon>Clostridia</taxon>
        <taxon>Eubacteriales</taxon>
        <taxon>Clostridiaceae</taxon>
        <taxon>Clostridium</taxon>
    </lineage>
</organism>
<comment type="caution">
    <text evidence="9">The sequence shown here is derived from an EMBL/GenBank/DDBJ whole genome shotgun (WGS) entry which is preliminary data.</text>
</comment>
<sequence>MNTKISASQLFAAITLVPYGSAVLFYINPEAKQDAWLAILIYIIPAVILQLIYTSLWNKYPNDTLVTYMPKIFGKVIGCTLSILYITFFAYEASRVLRDFSELIAISSMQRIRPYITSAALMITIAYALFSGIETLSRIVHICFYLWIFFFAAEWIFLYVTPNELKFYNLKPFLENGLIPIIKNSWKLISFPFGESVLFTMFFPIVKEKAKVRKSAVLAIILEGILLSLNTIMFIAVLGVSFASTSLFPLLQTLRTMHIGTVLDRLDIFIILIMIIVGFIKIGFFTYGAVLGTTQLLKLKDTKYISLIFCIIITITSLLIARNYPQHIYIGQTLTLTYVHLPLTIAIPIITLLTYEIKHFIGSK</sequence>
<dbReference type="PANTHER" id="PTHR34975:SF2">
    <property type="entry name" value="SPORE GERMINATION PROTEIN A2"/>
    <property type="match status" value="1"/>
</dbReference>
<evidence type="ECO:0000313" key="9">
    <source>
        <dbReference type="EMBL" id="MFL0252687.1"/>
    </source>
</evidence>
<dbReference type="NCBIfam" id="TIGR00912">
    <property type="entry name" value="2A0309"/>
    <property type="match status" value="1"/>
</dbReference>
<comment type="subcellular location">
    <subcellularLocation>
        <location evidence="1">Membrane</location>
        <topology evidence="1">Multi-pass membrane protein</topology>
    </subcellularLocation>
</comment>
<keyword evidence="10" id="KW-1185">Reference proteome</keyword>
<evidence type="ECO:0000256" key="6">
    <source>
        <dbReference type="ARBA" id="ARBA00022989"/>
    </source>
</evidence>
<evidence type="ECO:0000313" key="10">
    <source>
        <dbReference type="Proteomes" id="UP001623592"/>
    </source>
</evidence>
<dbReference type="InterPro" id="IPR004761">
    <property type="entry name" value="Spore_GerAB"/>
</dbReference>
<feature type="transmembrane region" description="Helical" evidence="8">
    <location>
        <begin position="112"/>
        <end position="133"/>
    </location>
</feature>
<reference evidence="9 10" key="1">
    <citation type="submission" date="2024-11" db="EMBL/GenBank/DDBJ databases">
        <authorList>
            <person name="Heng Y.C."/>
            <person name="Lim A.C.H."/>
            <person name="Lee J.K.Y."/>
            <person name="Kittelmann S."/>
        </authorList>
    </citation>
    <scope>NUCLEOTIDE SEQUENCE [LARGE SCALE GENOMIC DNA]</scope>
    <source>
        <strain evidence="9 10">WILCCON 0114</strain>
    </source>
</reference>
<keyword evidence="4" id="KW-0309">Germination</keyword>
<name>A0ABW8TJJ5_9CLOT</name>
<feature type="transmembrane region" description="Helical" evidence="8">
    <location>
        <begin position="217"/>
        <end position="248"/>
    </location>
</feature>
<feature type="transmembrane region" description="Helical" evidence="8">
    <location>
        <begin position="139"/>
        <end position="161"/>
    </location>
</feature>
<evidence type="ECO:0000256" key="3">
    <source>
        <dbReference type="ARBA" id="ARBA00022448"/>
    </source>
</evidence>
<evidence type="ECO:0000256" key="4">
    <source>
        <dbReference type="ARBA" id="ARBA00022544"/>
    </source>
</evidence>
<evidence type="ECO:0000256" key="8">
    <source>
        <dbReference type="SAM" id="Phobius"/>
    </source>
</evidence>
<accession>A0ABW8TJJ5</accession>
<evidence type="ECO:0000256" key="2">
    <source>
        <dbReference type="ARBA" id="ARBA00007998"/>
    </source>
</evidence>
<dbReference type="EMBL" id="JBJIAA010000019">
    <property type="protein sequence ID" value="MFL0252687.1"/>
    <property type="molecule type" value="Genomic_DNA"/>
</dbReference>
<keyword evidence="5 8" id="KW-0812">Transmembrane</keyword>
<comment type="similarity">
    <text evidence="2">Belongs to the amino acid-polyamine-organocation (APC) superfamily. Spore germination protein (SGP) (TC 2.A.3.9) family.</text>
</comment>
<dbReference type="Pfam" id="PF03845">
    <property type="entry name" value="Spore_permease"/>
    <property type="match status" value="1"/>
</dbReference>
<feature type="transmembrane region" description="Helical" evidence="8">
    <location>
        <begin position="72"/>
        <end position="91"/>
    </location>
</feature>
<dbReference type="RefSeq" id="WP_406789344.1">
    <property type="nucleotide sequence ID" value="NZ_JBJIAA010000019.1"/>
</dbReference>
<feature type="transmembrane region" description="Helical" evidence="8">
    <location>
        <begin position="304"/>
        <end position="324"/>
    </location>
</feature>
<evidence type="ECO:0000256" key="5">
    <source>
        <dbReference type="ARBA" id="ARBA00022692"/>
    </source>
</evidence>
<keyword evidence="6 8" id="KW-1133">Transmembrane helix</keyword>
<evidence type="ECO:0000256" key="1">
    <source>
        <dbReference type="ARBA" id="ARBA00004141"/>
    </source>
</evidence>
<gene>
    <name evidence="9" type="ORF">ACJDT4_19925</name>
</gene>
<keyword evidence="7 8" id="KW-0472">Membrane</keyword>
<dbReference type="PANTHER" id="PTHR34975">
    <property type="entry name" value="SPORE GERMINATION PROTEIN A2"/>
    <property type="match status" value="1"/>
</dbReference>
<evidence type="ECO:0000256" key="7">
    <source>
        <dbReference type="ARBA" id="ARBA00023136"/>
    </source>
</evidence>
<feature type="transmembrane region" description="Helical" evidence="8">
    <location>
        <begin position="268"/>
        <end position="292"/>
    </location>
</feature>
<protein>
    <submittedName>
        <fullName evidence="9">GerAB/ArcD/ProY family transporter</fullName>
    </submittedName>
</protein>
<feature type="transmembrane region" description="Helical" evidence="8">
    <location>
        <begin position="336"/>
        <end position="355"/>
    </location>
</feature>
<feature type="transmembrane region" description="Helical" evidence="8">
    <location>
        <begin position="6"/>
        <end position="27"/>
    </location>
</feature>
<feature type="transmembrane region" description="Helical" evidence="8">
    <location>
        <begin position="34"/>
        <end position="52"/>
    </location>
</feature>